<evidence type="ECO:0000256" key="1">
    <source>
        <dbReference type="SAM" id="Coils"/>
    </source>
</evidence>
<gene>
    <name evidence="3" type="ORF">CU635_18920</name>
    <name evidence="4" type="ORF">CVD25_02720</name>
</gene>
<evidence type="ECO:0000313" key="3">
    <source>
        <dbReference type="EMBL" id="PLR80245.1"/>
    </source>
</evidence>
<dbReference type="Proteomes" id="UP000234951">
    <property type="component" value="Unassembled WGS sequence"/>
</dbReference>
<dbReference type="InterPro" id="IPR039076">
    <property type="entry name" value="DivIC"/>
</dbReference>
<keyword evidence="1" id="KW-0175">Coiled coil</keyword>
<dbReference type="PANTHER" id="PTHR40027:SF1">
    <property type="entry name" value="CELL DIVISION PROTEIN DIVIC"/>
    <property type="match status" value="1"/>
</dbReference>
<keyword evidence="2" id="KW-1133">Transmembrane helix</keyword>
<dbReference type="AlphaFoldDB" id="A0A2N5GHG3"/>
<keyword evidence="2" id="KW-0472">Membrane</keyword>
<keyword evidence="2" id="KW-0812">Transmembrane</keyword>
<dbReference type="GO" id="GO:0051301">
    <property type="term" value="P:cell division"/>
    <property type="evidence" value="ECO:0007669"/>
    <property type="project" value="UniProtKB-KW"/>
</dbReference>
<dbReference type="EMBL" id="PGVA01000055">
    <property type="protein sequence ID" value="PLR80245.1"/>
    <property type="molecule type" value="Genomic_DNA"/>
</dbReference>
<dbReference type="Pfam" id="PF04977">
    <property type="entry name" value="DivIC"/>
    <property type="match status" value="1"/>
</dbReference>
<keyword evidence="3" id="KW-0132">Cell division</keyword>
<dbReference type="RefSeq" id="WP_101578933.1">
    <property type="nucleotide sequence ID" value="NZ_PGVA01000055.1"/>
</dbReference>
<sequence length="131" mass="15316">MSAIRKRKVARIQTTYAKQQETAELSAQSRRKLLFRRLAAFFVLVIIISFSMISTLIAQSSTIEEKQVEKEKLLQQLAKLEKNQVVLEEEIVKLHDDEYIAKLARREYFLSDINEIIFQLPEDKKVNSSEE</sequence>
<feature type="transmembrane region" description="Helical" evidence="2">
    <location>
        <begin position="38"/>
        <end position="58"/>
    </location>
</feature>
<evidence type="ECO:0000313" key="4">
    <source>
        <dbReference type="EMBL" id="PLS00470.1"/>
    </source>
</evidence>
<feature type="coiled-coil region" evidence="1">
    <location>
        <begin position="63"/>
        <end position="97"/>
    </location>
</feature>
<proteinExistence type="predicted"/>
<dbReference type="OrthoDB" id="2991180at2"/>
<keyword evidence="3" id="KW-0131">Cell cycle</keyword>
<reference evidence="3 5" key="1">
    <citation type="submission" date="2017-11" db="EMBL/GenBank/DDBJ databases">
        <title>Comparitive Functional Genomics of Dry Heat Resistant strains isolated from the Viking Spacecraft.</title>
        <authorList>
            <person name="Seuylemezian A."/>
            <person name="Cooper K."/>
            <person name="Vaishampayan P."/>
        </authorList>
    </citation>
    <scope>NUCLEOTIDE SEQUENCE [LARGE SCALE GENOMIC DNA]</scope>
    <source>
        <strain evidence="3 5">M4.6</strain>
    </source>
</reference>
<accession>A0A2N5GHG3</accession>
<evidence type="ECO:0000313" key="5">
    <source>
        <dbReference type="Proteomes" id="UP000234951"/>
    </source>
</evidence>
<protein>
    <submittedName>
        <fullName evidence="3">Cell division protein DIVIC</fullName>
    </submittedName>
</protein>
<dbReference type="PANTHER" id="PTHR40027">
    <property type="entry name" value="CELL DIVISION PROTEIN DIVIC"/>
    <property type="match status" value="1"/>
</dbReference>
<comment type="caution">
    <text evidence="3">The sequence shown here is derived from an EMBL/GenBank/DDBJ whole genome shotgun (WGS) entry which is preliminary data.</text>
</comment>
<keyword evidence="6" id="KW-1185">Reference proteome</keyword>
<name>A0A2N5GHG3_9BACI</name>
<dbReference type="EMBL" id="PGVD01000010">
    <property type="protein sequence ID" value="PLS00470.1"/>
    <property type="molecule type" value="Genomic_DNA"/>
</dbReference>
<dbReference type="InterPro" id="IPR007060">
    <property type="entry name" value="FtsL/DivIC"/>
</dbReference>
<evidence type="ECO:0000313" key="6">
    <source>
        <dbReference type="Proteomes" id="UP000235114"/>
    </source>
</evidence>
<dbReference type="Proteomes" id="UP000235114">
    <property type="component" value="Unassembled WGS sequence"/>
</dbReference>
<evidence type="ECO:0000256" key="2">
    <source>
        <dbReference type="SAM" id="Phobius"/>
    </source>
</evidence>
<reference evidence="4 6" key="2">
    <citation type="submission" date="2017-12" db="EMBL/GenBank/DDBJ databases">
        <title>Comparative Functional Genomics of Dry Heat Resistant strains isolated from the Viking Spacecraft.</title>
        <authorList>
            <person name="Seuylemezian A."/>
            <person name="Cooper K."/>
            <person name="Vaishampayan P."/>
        </authorList>
    </citation>
    <scope>NUCLEOTIDE SEQUENCE [LARGE SCALE GENOMIC DNA]</scope>
    <source>
        <strain evidence="4 6">ATCC 29669</strain>
    </source>
</reference>
<organism evidence="3 5">
    <name type="scientific">Bacillus canaveralius</name>
    <dbReference type="NCBI Taxonomy" id="1403243"/>
    <lineage>
        <taxon>Bacteria</taxon>
        <taxon>Bacillati</taxon>
        <taxon>Bacillota</taxon>
        <taxon>Bacilli</taxon>
        <taxon>Bacillales</taxon>
        <taxon>Bacillaceae</taxon>
        <taxon>Bacillus</taxon>
    </lineage>
</organism>